<dbReference type="Proteomes" id="UP000009376">
    <property type="component" value="Unassembled WGS sequence"/>
</dbReference>
<protein>
    <submittedName>
        <fullName evidence="1">Uncharacterized protein</fullName>
    </submittedName>
</protein>
<accession>D6GWT2</accession>
<dbReference type="EMBL" id="GG745608">
    <property type="protein sequence ID" value="EFD92325.1"/>
    <property type="molecule type" value="Genomic_DNA"/>
</dbReference>
<evidence type="ECO:0000313" key="1">
    <source>
        <dbReference type="EMBL" id="EFD92325.1"/>
    </source>
</evidence>
<organism evidence="1 2">
    <name type="scientific">Candidatus Parvarchaeum acidophilus ARMAN-5</name>
    <dbReference type="NCBI Taxonomy" id="662762"/>
    <lineage>
        <taxon>Archaea</taxon>
        <taxon>Candidatus Parvarchaeota</taxon>
        <taxon>Candidatus Parvarchaeum</taxon>
    </lineage>
</organism>
<name>D6GWT2_PARA5</name>
<gene>
    <name evidence="1" type="ORF">BJBARM5_0959</name>
</gene>
<sequence>MVNRDFRKSCEMIGGDYNLDDRACIIKDNPRSQAVLQDMINESLHAPKEYNLRDINSRRDTNIDSFNTYDEVFDKDGTIAIRRSNNYIYAPNSVFNLGKVNR</sequence>
<proteinExistence type="predicted"/>
<reference evidence="1 2" key="1">
    <citation type="journal article" date="2010" name="Proc. Natl. Acad. Sci. U.S.A.">
        <title>Enigmatic, ultrasmall, uncultivated Archaea.</title>
        <authorList>
            <person name="Baker B.J."/>
            <person name="Comolli L.R."/>
            <person name="Dick G.J."/>
            <person name="Hauser L.J."/>
            <person name="Hyatt D."/>
            <person name="Dill B.D."/>
            <person name="Land M.L."/>
            <person name="Verberkmoes N.C."/>
            <person name="Hettich R.L."/>
            <person name="Banfield J.F."/>
        </authorList>
    </citation>
    <scope>NUCLEOTIDE SEQUENCE [LARGE SCALE GENOMIC DNA]</scope>
</reference>
<dbReference type="AlphaFoldDB" id="D6GWT2"/>
<evidence type="ECO:0000313" key="2">
    <source>
        <dbReference type="Proteomes" id="UP000009376"/>
    </source>
</evidence>